<reference evidence="4" key="1">
    <citation type="submission" date="2015-07" db="EMBL/GenBank/DDBJ databases">
        <title>Discovery of a poly(ethylene terephthalate assimilation.</title>
        <authorList>
            <person name="Yoshida S."/>
            <person name="Hiraga K."/>
            <person name="Takehana T."/>
            <person name="Taniguchi I."/>
            <person name="Yamaji H."/>
            <person name="Maeda Y."/>
            <person name="Toyohara K."/>
            <person name="Miyamoto K."/>
            <person name="Kimura Y."/>
            <person name="Oda K."/>
        </authorList>
    </citation>
    <scope>NUCLEOTIDE SEQUENCE [LARGE SCALE GENOMIC DNA]</scope>
    <source>
        <strain evidence="4">NBRC 110686 / TISTR 2288 / 201-F6</strain>
    </source>
</reference>
<dbReference type="Proteomes" id="UP000037660">
    <property type="component" value="Unassembled WGS sequence"/>
</dbReference>
<dbReference type="InterPro" id="IPR000120">
    <property type="entry name" value="Amidase"/>
</dbReference>
<dbReference type="GO" id="GO:0003824">
    <property type="term" value="F:catalytic activity"/>
    <property type="evidence" value="ECO:0007669"/>
    <property type="project" value="InterPro"/>
</dbReference>
<reference evidence="3 4" key="2">
    <citation type="journal article" date="2016" name="Science">
        <title>A bacterium that degrades and assimilates poly(ethylene terephthalate).</title>
        <authorList>
            <person name="Yoshida S."/>
            <person name="Hiraga K."/>
            <person name="Takehana T."/>
            <person name="Taniguchi I."/>
            <person name="Yamaji H."/>
            <person name="Maeda Y."/>
            <person name="Toyohara K."/>
            <person name="Miyamoto K."/>
            <person name="Kimura Y."/>
            <person name="Oda K."/>
        </authorList>
    </citation>
    <scope>NUCLEOTIDE SEQUENCE [LARGE SCALE GENOMIC DNA]</scope>
    <source>
        <strain evidence="4">NBRC 110686 / TISTR 2288 / 201-F6</strain>
    </source>
</reference>
<sequence>MPTDPSPLLPAAPSDAPQPLSAPALDAALAPDALAATIAALAEGRLDTAALALGVRERLVADAAGLQAFAAWPEPAALAAEARAAAARGPLHGLPVAVKDIIDVAGLPTGCGSPLRAGHRPAADAAVVAALRQAGGVVVGKSATTEMAFLEPSPTGNPRAPGRTPGGSSSGSAAAVAAGLVPFALGTQTGGSVVRPAAYCGVVGMKPSLGLLPTAGTACFSWSLDTVGVFAARVDGARRLLEALTGRRWARTDPSRPWRIAVVDGRPWDEASAAMQDALGKAAARLAAAGHAVTPTRLGAWAPALFEVHAAIQGREASACLGPLRAARGDAMSATLRGYLDEAAGIDAAAYAAAWQRLAAERPAALAAFDGVDALLMPSAPDAAPPLSARSTGPSTLNRVWTLLGTPCVNVPGLATAEGAPLGLQVVTPPGADALALAVAEDLEALLAAG</sequence>
<comment type="caution">
    <text evidence="3">The sequence shown here is derived from an EMBL/GenBank/DDBJ whole genome shotgun (WGS) entry which is preliminary data.</text>
</comment>
<dbReference type="STRING" id="1547922.ISF6_3298"/>
<dbReference type="EMBL" id="BBYR01000047">
    <property type="protein sequence ID" value="GAP37443.1"/>
    <property type="molecule type" value="Genomic_DNA"/>
</dbReference>
<dbReference type="PANTHER" id="PTHR11895">
    <property type="entry name" value="TRANSAMIDASE"/>
    <property type="match status" value="1"/>
</dbReference>
<feature type="region of interest" description="Disordered" evidence="1">
    <location>
        <begin position="149"/>
        <end position="171"/>
    </location>
</feature>
<evidence type="ECO:0000259" key="2">
    <source>
        <dbReference type="Pfam" id="PF01425"/>
    </source>
</evidence>
<dbReference type="SUPFAM" id="SSF75304">
    <property type="entry name" value="Amidase signature (AS) enzymes"/>
    <property type="match status" value="1"/>
</dbReference>
<dbReference type="InterPro" id="IPR036928">
    <property type="entry name" value="AS_sf"/>
</dbReference>
<feature type="domain" description="Amidase" evidence="2">
    <location>
        <begin position="69"/>
        <end position="435"/>
    </location>
</feature>
<dbReference type="AlphaFoldDB" id="A0A0K8P475"/>
<dbReference type="Gene3D" id="3.90.1300.10">
    <property type="entry name" value="Amidase signature (AS) domain"/>
    <property type="match status" value="1"/>
</dbReference>
<proteinExistence type="predicted"/>
<dbReference type="PANTHER" id="PTHR11895:SF151">
    <property type="entry name" value="GLUTAMYL-TRNA(GLN) AMIDOTRANSFERASE SUBUNIT A"/>
    <property type="match status" value="1"/>
</dbReference>
<dbReference type="Pfam" id="PF01425">
    <property type="entry name" value="Amidase"/>
    <property type="match status" value="1"/>
</dbReference>
<evidence type="ECO:0000256" key="1">
    <source>
        <dbReference type="SAM" id="MobiDB-lite"/>
    </source>
</evidence>
<evidence type="ECO:0000313" key="3">
    <source>
        <dbReference type="EMBL" id="GAP37443.1"/>
    </source>
</evidence>
<keyword evidence="4" id="KW-1185">Reference proteome</keyword>
<dbReference type="InterPro" id="IPR023631">
    <property type="entry name" value="Amidase_dom"/>
</dbReference>
<accession>A0A0K8P475</accession>
<gene>
    <name evidence="3" type="ORF">ISF6_3298</name>
</gene>
<protein>
    <submittedName>
        <fullName evidence="3">Putative amidase</fullName>
    </submittedName>
</protein>
<name>A0A0K8P475_PISS1</name>
<organism evidence="3 4">
    <name type="scientific">Piscinibacter sakaiensis</name>
    <name type="common">Ideonella sakaiensis</name>
    <dbReference type="NCBI Taxonomy" id="1547922"/>
    <lineage>
        <taxon>Bacteria</taxon>
        <taxon>Pseudomonadati</taxon>
        <taxon>Pseudomonadota</taxon>
        <taxon>Betaproteobacteria</taxon>
        <taxon>Burkholderiales</taxon>
        <taxon>Sphaerotilaceae</taxon>
        <taxon>Piscinibacter</taxon>
    </lineage>
</organism>
<dbReference type="OrthoDB" id="8641877at2"/>
<evidence type="ECO:0000313" key="4">
    <source>
        <dbReference type="Proteomes" id="UP000037660"/>
    </source>
</evidence>
<dbReference type="RefSeq" id="WP_082368456.1">
    <property type="nucleotide sequence ID" value="NZ_BBYR01000047.1"/>
</dbReference>